<evidence type="ECO:0000313" key="4">
    <source>
        <dbReference type="Proteomes" id="UP001152484"/>
    </source>
</evidence>
<evidence type="ECO:0000256" key="1">
    <source>
        <dbReference type="SAM" id="MobiDB-lite"/>
    </source>
</evidence>
<accession>A0A9P1EI46</accession>
<dbReference type="InterPro" id="IPR036047">
    <property type="entry name" value="F-box-like_dom_sf"/>
</dbReference>
<feature type="domain" description="F-box" evidence="2">
    <location>
        <begin position="1"/>
        <end position="44"/>
    </location>
</feature>
<dbReference type="AlphaFoldDB" id="A0A9P1EI46"/>
<evidence type="ECO:0000259" key="2">
    <source>
        <dbReference type="PROSITE" id="PS50181"/>
    </source>
</evidence>
<dbReference type="Pfam" id="PF00646">
    <property type="entry name" value="F-box"/>
    <property type="match status" value="1"/>
</dbReference>
<proteinExistence type="predicted"/>
<dbReference type="Gene3D" id="1.20.1280.50">
    <property type="match status" value="1"/>
</dbReference>
<dbReference type="InterPro" id="IPR017451">
    <property type="entry name" value="F-box-assoc_interact_dom"/>
</dbReference>
<dbReference type="SUPFAM" id="SSF81383">
    <property type="entry name" value="F-box domain"/>
    <property type="match status" value="1"/>
</dbReference>
<name>A0A9P1EI46_CUSEU</name>
<dbReference type="CDD" id="cd22157">
    <property type="entry name" value="F-box_AtFBW1-like"/>
    <property type="match status" value="1"/>
</dbReference>
<evidence type="ECO:0000313" key="3">
    <source>
        <dbReference type="EMBL" id="CAH9108257.1"/>
    </source>
</evidence>
<comment type="caution">
    <text evidence="3">The sequence shown here is derived from an EMBL/GenBank/DDBJ whole genome shotgun (WGS) entry which is preliminary data.</text>
</comment>
<dbReference type="InterPro" id="IPR001810">
    <property type="entry name" value="F-box_dom"/>
</dbReference>
<organism evidence="3 4">
    <name type="scientific">Cuscuta europaea</name>
    <name type="common">European dodder</name>
    <dbReference type="NCBI Taxonomy" id="41803"/>
    <lineage>
        <taxon>Eukaryota</taxon>
        <taxon>Viridiplantae</taxon>
        <taxon>Streptophyta</taxon>
        <taxon>Embryophyta</taxon>
        <taxon>Tracheophyta</taxon>
        <taxon>Spermatophyta</taxon>
        <taxon>Magnoliopsida</taxon>
        <taxon>eudicotyledons</taxon>
        <taxon>Gunneridae</taxon>
        <taxon>Pentapetalae</taxon>
        <taxon>asterids</taxon>
        <taxon>lamiids</taxon>
        <taxon>Solanales</taxon>
        <taxon>Convolvulaceae</taxon>
        <taxon>Cuscuteae</taxon>
        <taxon>Cuscuta</taxon>
        <taxon>Cuscuta subgen. Cuscuta</taxon>
    </lineage>
</organism>
<feature type="compositionally biased region" description="Low complexity" evidence="1">
    <location>
        <begin position="363"/>
        <end position="373"/>
    </location>
</feature>
<gene>
    <name evidence="3" type="ORF">CEURO_LOCUS18048</name>
</gene>
<dbReference type="InterPro" id="IPR050796">
    <property type="entry name" value="SCF_F-box_component"/>
</dbReference>
<dbReference type="OrthoDB" id="591557at2759"/>
<dbReference type="InterPro" id="IPR006527">
    <property type="entry name" value="F-box-assoc_dom_typ1"/>
</dbReference>
<protein>
    <recommendedName>
        <fullName evidence="2">F-box domain-containing protein</fullName>
    </recommendedName>
</protein>
<dbReference type="SMART" id="SM00256">
    <property type="entry name" value="FBOX"/>
    <property type="match status" value="1"/>
</dbReference>
<dbReference type="PROSITE" id="PS50181">
    <property type="entry name" value="FBOX"/>
    <property type="match status" value="1"/>
</dbReference>
<dbReference type="Pfam" id="PF07734">
    <property type="entry name" value="FBA_1"/>
    <property type="match status" value="1"/>
</dbReference>
<sequence length="407" mass="46634">MSDIPSELHHKILLLLPADSLFRFRSVCKEWRRLIDDPSFVKAHIQNQISSSTLLIKKEGSGSPPLYLINFDSLEFTHDLNDDGHMIEAIPVKQLVRLDVPRLQNLPENCCNGLILLSSFDLNKNWAVWNPLTGDCHQLPLPDYPTYCFMTAGIGYDHVSDDYKVVRLETYSPRHDEYVCRTLLYSLKLGSWKRIEDCPIDFLGMVKYVNGVCVNGELHWCATLSCVVTLDLVTEEYRFTPLPPEPFPEERFDLDLDAISGSLILTCSYFTGTGCHFDGWVLQEYGVESPWKKLFSFHLNCSKQPRLVAYMKNKKKVILQRDDGFFWVDIESNSVKQVTVDGLVGISSQVFPGSLYRLDDRGSTSNSVSTSTGVKRKRKQTKKRTITRLRIHIRNESYQSPEPRILL</sequence>
<dbReference type="PANTHER" id="PTHR31672:SF13">
    <property type="entry name" value="F-BOX PROTEIN CPR30-LIKE"/>
    <property type="match status" value="1"/>
</dbReference>
<dbReference type="PANTHER" id="PTHR31672">
    <property type="entry name" value="BNACNNG10540D PROTEIN"/>
    <property type="match status" value="1"/>
</dbReference>
<dbReference type="NCBIfam" id="TIGR01640">
    <property type="entry name" value="F_box_assoc_1"/>
    <property type="match status" value="1"/>
</dbReference>
<reference evidence="3" key="1">
    <citation type="submission" date="2022-07" db="EMBL/GenBank/DDBJ databases">
        <authorList>
            <person name="Macas J."/>
            <person name="Novak P."/>
            <person name="Neumann P."/>
        </authorList>
    </citation>
    <scope>NUCLEOTIDE SEQUENCE</scope>
</reference>
<feature type="region of interest" description="Disordered" evidence="1">
    <location>
        <begin position="360"/>
        <end position="382"/>
    </location>
</feature>
<keyword evidence="4" id="KW-1185">Reference proteome</keyword>
<dbReference type="EMBL" id="CAMAPE010000051">
    <property type="protein sequence ID" value="CAH9108257.1"/>
    <property type="molecule type" value="Genomic_DNA"/>
</dbReference>
<dbReference type="Proteomes" id="UP001152484">
    <property type="component" value="Unassembled WGS sequence"/>
</dbReference>